<protein>
    <submittedName>
        <fullName evidence="1">Uncharacterized protein</fullName>
    </submittedName>
</protein>
<name>A0ACD5TKH8_AVESA</name>
<sequence>MGYHHLLLVSPPAQPPPARLSLLSRSARGAVSAAASLDAARPPSVPAASASAATRRRAVLLVGVSVLPLLRLRDAAVAARAGAQPSTADLVTDKMEFQKTEGMQHEEPWAEPSQLEVKGPSPGNPFAGLLNAISVLASGILAGLLGTSQQEKKALQSTISSMEIKLAENEAAMSSLRENYEKRLLDEQEAQKKQARMLHDKEASLLDQLASTKRTVTSLNEEIMKERGLVEQLRHEKHELESSVARAEKDKNAFEGKMREKLETLDIFHDKVNLLSQEVNAKEEYIMELNASLSSKKEDYQSLHLIYSQTKEGLEHANSRLEQLEKYVLAAKDDLKSKTSLIDSLNEDVQTLHTLKASAEEKINELIKQCAHLEAASQMRAARDSELLFDKDGQLNQLEEQLSTALSEHSKERTLIAELNSALEANRTMLVNEVEVRKSLTDLIQSTEEALKESINEVFKLSEELSELNMSNHDLTVQVSKFTNESNEMKQVLTNRVKEAESVSKALSDELASVRETLQQTQEDLEVTSNQLLSVTEVHDELNKELLDAYKRLESTANELVRERKNNATLNRELEALVKQSLVDAEARRALQADLDEATISLNEVNESTLFLSNKLDSTNSRIFSIKEEKEVLSAALGEQKKSTVEAQKNMTEAQHLIKRLGSEREKFEFRSNKLEEELATAKGELLCLRRQFTANGSPNTNVPSPTQNFSQTMKARVPNTSSTDAGAHRSAKKIYRRRKDGPAT</sequence>
<organism evidence="1 2">
    <name type="scientific">Avena sativa</name>
    <name type="common">Oat</name>
    <dbReference type="NCBI Taxonomy" id="4498"/>
    <lineage>
        <taxon>Eukaryota</taxon>
        <taxon>Viridiplantae</taxon>
        <taxon>Streptophyta</taxon>
        <taxon>Embryophyta</taxon>
        <taxon>Tracheophyta</taxon>
        <taxon>Spermatophyta</taxon>
        <taxon>Magnoliopsida</taxon>
        <taxon>Liliopsida</taxon>
        <taxon>Poales</taxon>
        <taxon>Poaceae</taxon>
        <taxon>BOP clade</taxon>
        <taxon>Pooideae</taxon>
        <taxon>Poodae</taxon>
        <taxon>Poeae</taxon>
        <taxon>Poeae Chloroplast Group 1 (Aveneae type)</taxon>
        <taxon>Aveninae</taxon>
        <taxon>Avena</taxon>
    </lineage>
</organism>
<evidence type="ECO:0000313" key="2">
    <source>
        <dbReference type="Proteomes" id="UP001732700"/>
    </source>
</evidence>
<keyword evidence="2" id="KW-1185">Reference proteome</keyword>
<reference evidence="1" key="1">
    <citation type="submission" date="2021-05" db="EMBL/GenBank/DDBJ databases">
        <authorList>
            <person name="Scholz U."/>
            <person name="Mascher M."/>
            <person name="Fiebig A."/>
        </authorList>
    </citation>
    <scope>NUCLEOTIDE SEQUENCE [LARGE SCALE GENOMIC DNA]</scope>
</reference>
<accession>A0ACD5TKH8</accession>
<evidence type="ECO:0000313" key="1">
    <source>
        <dbReference type="EnsemblPlants" id="AVESA.00010b.r2.1AG0075330.1.CDS"/>
    </source>
</evidence>
<dbReference type="EnsemblPlants" id="AVESA.00010b.r2.1AG0075330.1">
    <property type="protein sequence ID" value="AVESA.00010b.r2.1AG0075330.1.CDS"/>
    <property type="gene ID" value="AVESA.00010b.r2.1AG0075330"/>
</dbReference>
<proteinExistence type="predicted"/>
<reference evidence="1" key="2">
    <citation type="submission" date="2025-09" db="UniProtKB">
        <authorList>
            <consortium name="EnsemblPlants"/>
        </authorList>
    </citation>
    <scope>IDENTIFICATION</scope>
</reference>
<dbReference type="Proteomes" id="UP001732700">
    <property type="component" value="Chromosome 1A"/>
</dbReference>